<evidence type="ECO:0000313" key="3">
    <source>
        <dbReference type="Proteomes" id="UP000297703"/>
    </source>
</evidence>
<keyword evidence="1" id="KW-1133">Transmembrane helix</keyword>
<evidence type="ECO:0000256" key="1">
    <source>
        <dbReference type="SAM" id="Phobius"/>
    </source>
</evidence>
<protein>
    <submittedName>
        <fullName evidence="2">Delphilin</fullName>
    </submittedName>
</protein>
<reference evidence="2 3" key="1">
    <citation type="submission" date="2019-04" db="EMBL/GenBank/DDBJ databases">
        <title>Draft genome of the big-headed turtle Platysternon megacephalum.</title>
        <authorList>
            <person name="Gong S."/>
        </authorList>
    </citation>
    <scope>NUCLEOTIDE SEQUENCE [LARGE SCALE GENOMIC DNA]</scope>
    <source>
        <strain evidence="2">DO16091913</strain>
        <tissue evidence="2">Muscle</tissue>
    </source>
</reference>
<comment type="caution">
    <text evidence="2">The sequence shown here is derived from an EMBL/GenBank/DDBJ whole genome shotgun (WGS) entry which is preliminary data.</text>
</comment>
<organism evidence="2 3">
    <name type="scientific">Platysternon megacephalum</name>
    <name type="common">big-headed turtle</name>
    <dbReference type="NCBI Taxonomy" id="55544"/>
    <lineage>
        <taxon>Eukaryota</taxon>
        <taxon>Metazoa</taxon>
        <taxon>Chordata</taxon>
        <taxon>Craniata</taxon>
        <taxon>Vertebrata</taxon>
        <taxon>Euteleostomi</taxon>
        <taxon>Archelosauria</taxon>
        <taxon>Testudinata</taxon>
        <taxon>Testudines</taxon>
        <taxon>Cryptodira</taxon>
        <taxon>Durocryptodira</taxon>
        <taxon>Testudinoidea</taxon>
        <taxon>Platysternidae</taxon>
        <taxon>Platysternon</taxon>
    </lineage>
</organism>
<proteinExistence type="predicted"/>
<name>A0A4D9EUJ5_9SAUR</name>
<feature type="transmembrane region" description="Helical" evidence="1">
    <location>
        <begin position="55"/>
        <end position="75"/>
    </location>
</feature>
<evidence type="ECO:0000313" key="2">
    <source>
        <dbReference type="EMBL" id="TFK10892.1"/>
    </source>
</evidence>
<dbReference type="EMBL" id="QXTE01000038">
    <property type="protein sequence ID" value="TFK10892.1"/>
    <property type="molecule type" value="Genomic_DNA"/>
</dbReference>
<keyword evidence="1" id="KW-0472">Membrane</keyword>
<dbReference type="AlphaFoldDB" id="A0A4D9EUJ5"/>
<accession>A0A4D9EUJ5</accession>
<gene>
    <name evidence="2" type="ORF">DR999_PMT05895</name>
</gene>
<sequence length="119" mass="13459">MSCLFTRSGDHSRKRLRHFDLAGDSGEACTNAVPCTSSVDQQRFMRSALLPRSDMVCSCMSFTFGILVLLCPFGLTRPVFVSYWCNIHAVRGRVKLFATEETVAKQEEEEEEEEDIELS</sequence>
<reference evidence="2 3" key="2">
    <citation type="submission" date="2019-04" db="EMBL/GenBank/DDBJ databases">
        <title>The genome sequence of big-headed turtle.</title>
        <authorList>
            <person name="Gong S."/>
        </authorList>
    </citation>
    <scope>NUCLEOTIDE SEQUENCE [LARGE SCALE GENOMIC DNA]</scope>
    <source>
        <strain evidence="2">DO16091913</strain>
        <tissue evidence="2">Muscle</tissue>
    </source>
</reference>
<dbReference type="Proteomes" id="UP000297703">
    <property type="component" value="Unassembled WGS sequence"/>
</dbReference>
<keyword evidence="3" id="KW-1185">Reference proteome</keyword>
<keyword evidence="1" id="KW-0812">Transmembrane</keyword>